<reference evidence="1 2" key="1">
    <citation type="submission" date="2016-10" db="EMBL/GenBank/DDBJ databases">
        <title>Draft Genome Sequence of Rhizobacteria Flavobacterium johnsoniae CI04.</title>
        <authorList>
            <person name="Bravo J.I."/>
            <person name="Lozano G.L."/>
            <person name="Handelsman J."/>
        </authorList>
    </citation>
    <scope>NUCLEOTIDE SEQUENCE [LARGE SCALE GENOMIC DNA]</scope>
    <source>
        <strain evidence="1 2">CI04</strain>
    </source>
</reference>
<dbReference type="RefSeq" id="WP_071636696.1">
    <property type="nucleotide sequence ID" value="NZ_MLFK01000006.1"/>
</dbReference>
<dbReference type="EMBL" id="MLFK01000006">
    <property type="protein sequence ID" value="OIV42219.1"/>
    <property type="molecule type" value="Genomic_DNA"/>
</dbReference>
<evidence type="ECO:0008006" key="3">
    <source>
        <dbReference type="Google" id="ProtNLM"/>
    </source>
</evidence>
<dbReference type="SUPFAM" id="SSF52058">
    <property type="entry name" value="L domain-like"/>
    <property type="match status" value="1"/>
</dbReference>
<gene>
    <name evidence="1" type="ORF">BKM63_11360</name>
</gene>
<dbReference type="PANTHER" id="PTHR45661">
    <property type="entry name" value="SURFACE ANTIGEN"/>
    <property type="match status" value="1"/>
</dbReference>
<keyword evidence="2" id="KW-1185">Reference proteome</keyword>
<dbReference type="PANTHER" id="PTHR45661:SF3">
    <property type="entry name" value="IG-LIKE DOMAIN-CONTAINING PROTEIN"/>
    <property type="match status" value="1"/>
</dbReference>
<dbReference type="AlphaFoldDB" id="A0A1J7BU37"/>
<accession>A0A1J7BU37</accession>
<name>A0A1J7BU37_FLAJO</name>
<evidence type="ECO:0000313" key="1">
    <source>
        <dbReference type="EMBL" id="OIV42219.1"/>
    </source>
</evidence>
<evidence type="ECO:0000313" key="2">
    <source>
        <dbReference type="Proteomes" id="UP000182826"/>
    </source>
</evidence>
<proteinExistence type="predicted"/>
<dbReference type="InterPro" id="IPR053139">
    <property type="entry name" value="Surface_bspA-like"/>
</dbReference>
<sequence length="717" mass="78387">MSGLLQNTIFGKSNYKINTYIGGIATIINTPALLASKLGITENRIKLFRIINNDIECAIIGGSYTIAPNAFSNQNSLTYFNDAEGLVKQINSQAFFNCINAVSYNFPNVEVIIGDLTVAAKGTFAFNTSLTTFSAPSLITIKSTYTFHNCTSLINFYAPLLINFESTSYTFNSCTKLTTVTTGILNSLGQSDFANCVNLASNFDLSNLLLVPNYAFLNCEKIPSFGILESANTIEIRSFFGCKGITSFSAPKVSYINQSAFHKCSGVTEYNFPEVITIEGDGSNNGFGTFQENIAMTSFIAPKLTTITKSYTFTNNIALTTFYAPQLVNLNATNATFSGCTELVNLTIGSLNSLGQYDFANCINLISSFDLSKVLSIPNYVFFNCRKIPDFGMLKLAKSIGIRAFSGCWSVTNFITPEVTYINEAAFYDCKGVIEYNFPNVTIIEGENSNNGFGTFQGNTSMISFIAPKLSTITKTYAFANNSALKTFYAPLCNQFGTLAGYSYCFYNCNNLSDFTVGATTSIGINAFTNCQSITYIDLSLVTTLYDGAFENCFKLISINNLNNVTTIKQNAFNNCKSLTTFSGNQVKYIGSRAFWNCSNITSYNFPELETITGDISTNGFGTFKSNIMLTTFTAPKLTKIEYWDAFSNCTNIESIYLPVLITLGSTTANNNNFFNIKKGCTITVSSHLKTVNSGQPDGDLVYASTTREANIIYADA</sequence>
<dbReference type="Gene3D" id="3.80.10.10">
    <property type="entry name" value="Ribonuclease Inhibitor"/>
    <property type="match status" value="5"/>
</dbReference>
<dbReference type="InterPro" id="IPR032675">
    <property type="entry name" value="LRR_dom_sf"/>
</dbReference>
<protein>
    <recommendedName>
        <fullName evidence="3">Surface antigen BspA-like</fullName>
    </recommendedName>
</protein>
<dbReference type="Pfam" id="PF13306">
    <property type="entry name" value="LRR_5"/>
    <property type="match status" value="4"/>
</dbReference>
<dbReference type="OrthoDB" id="1824882at2"/>
<dbReference type="InterPro" id="IPR026906">
    <property type="entry name" value="LRR_5"/>
</dbReference>
<comment type="caution">
    <text evidence="1">The sequence shown here is derived from an EMBL/GenBank/DDBJ whole genome shotgun (WGS) entry which is preliminary data.</text>
</comment>
<dbReference type="Proteomes" id="UP000182826">
    <property type="component" value="Unassembled WGS sequence"/>
</dbReference>
<organism evidence="1 2">
    <name type="scientific">Flavobacterium johnsoniae</name>
    <name type="common">Cytophaga johnsonae</name>
    <dbReference type="NCBI Taxonomy" id="986"/>
    <lineage>
        <taxon>Bacteria</taxon>
        <taxon>Pseudomonadati</taxon>
        <taxon>Bacteroidota</taxon>
        <taxon>Flavobacteriia</taxon>
        <taxon>Flavobacteriales</taxon>
        <taxon>Flavobacteriaceae</taxon>
        <taxon>Flavobacterium</taxon>
    </lineage>
</organism>